<dbReference type="GO" id="GO:0006085">
    <property type="term" value="P:acetyl-CoA biosynthetic process"/>
    <property type="evidence" value="ECO:0007669"/>
    <property type="project" value="UniProtKB-UniRule"/>
</dbReference>
<name>A0A081RHP1_SPHCR</name>
<dbReference type="PROSITE" id="PS01076">
    <property type="entry name" value="ACETATE_KINASE_2"/>
    <property type="match status" value="1"/>
</dbReference>
<accession>A0A081RHP1</accession>
<dbReference type="NCBIfam" id="TIGR00016">
    <property type="entry name" value="ackA"/>
    <property type="match status" value="1"/>
</dbReference>
<feature type="site" description="Transition state stabilizer" evidence="9">
    <location>
        <position position="186"/>
    </location>
</feature>
<evidence type="ECO:0000256" key="1">
    <source>
        <dbReference type="ARBA" id="ARBA00008748"/>
    </source>
</evidence>
<dbReference type="UniPathway" id="UPA00340">
    <property type="reaction ID" value="UER00458"/>
</dbReference>
<evidence type="ECO:0000256" key="5">
    <source>
        <dbReference type="ARBA" id="ARBA00022741"/>
    </source>
</evidence>
<dbReference type="AlphaFoldDB" id="A0A081RHP1"/>
<evidence type="ECO:0000256" key="4">
    <source>
        <dbReference type="ARBA" id="ARBA00022723"/>
    </source>
</evidence>
<evidence type="ECO:0000256" key="10">
    <source>
        <dbReference type="RuleBase" id="RU003835"/>
    </source>
</evidence>
<evidence type="ECO:0000256" key="6">
    <source>
        <dbReference type="ARBA" id="ARBA00022777"/>
    </source>
</evidence>
<dbReference type="InterPro" id="IPR004372">
    <property type="entry name" value="Ac/propionate_kinase"/>
</dbReference>
<comment type="pathway">
    <text evidence="9">Metabolic intermediate biosynthesis; acetyl-CoA biosynthesis; acetyl-CoA from acetate: step 1/2.</text>
</comment>
<evidence type="ECO:0000313" key="12">
    <source>
        <dbReference type="Proteomes" id="UP000028411"/>
    </source>
</evidence>
<keyword evidence="7 9" id="KW-0067">ATP-binding</keyword>
<keyword evidence="6 9" id="KW-0418">Kinase</keyword>
<dbReference type="InterPro" id="IPR000890">
    <property type="entry name" value="Aliphatic_acid_kin_short-chain"/>
</dbReference>
<dbReference type="PANTHER" id="PTHR21060:SF21">
    <property type="entry name" value="ACETATE KINASE"/>
    <property type="match status" value="1"/>
</dbReference>
<keyword evidence="8 9" id="KW-0460">Magnesium</keyword>
<feature type="binding site" evidence="9">
    <location>
        <begin position="213"/>
        <end position="217"/>
    </location>
    <ligand>
        <name>ATP</name>
        <dbReference type="ChEBI" id="CHEBI:30616"/>
    </ligand>
</feature>
<evidence type="ECO:0000256" key="7">
    <source>
        <dbReference type="ARBA" id="ARBA00022840"/>
    </source>
</evidence>
<feature type="site" description="Transition state stabilizer" evidence="9">
    <location>
        <position position="246"/>
    </location>
</feature>
<comment type="catalytic activity">
    <reaction evidence="9">
        <text>acetate + ATP = acetyl phosphate + ADP</text>
        <dbReference type="Rhea" id="RHEA:11352"/>
        <dbReference type="ChEBI" id="CHEBI:22191"/>
        <dbReference type="ChEBI" id="CHEBI:30089"/>
        <dbReference type="ChEBI" id="CHEBI:30616"/>
        <dbReference type="ChEBI" id="CHEBI:456216"/>
        <dbReference type="EC" id="2.7.2.1"/>
    </reaction>
</comment>
<dbReference type="GO" id="GO:0008776">
    <property type="term" value="F:acetate kinase activity"/>
    <property type="evidence" value="ECO:0007669"/>
    <property type="project" value="UniProtKB-UniRule"/>
</dbReference>
<comment type="subcellular location">
    <subcellularLocation>
        <location evidence="9">Cytoplasm</location>
    </subcellularLocation>
</comment>
<organism evidence="11 12">
    <name type="scientific">Sphingobium chlorophenolicum</name>
    <dbReference type="NCBI Taxonomy" id="46429"/>
    <lineage>
        <taxon>Bacteria</taxon>
        <taxon>Pseudomonadati</taxon>
        <taxon>Pseudomonadota</taxon>
        <taxon>Alphaproteobacteria</taxon>
        <taxon>Sphingomonadales</taxon>
        <taxon>Sphingomonadaceae</taxon>
        <taxon>Sphingobium</taxon>
    </lineage>
</organism>
<dbReference type="Gene3D" id="3.30.420.40">
    <property type="match status" value="2"/>
</dbReference>
<dbReference type="GO" id="GO:0006083">
    <property type="term" value="P:acetate metabolic process"/>
    <property type="evidence" value="ECO:0007669"/>
    <property type="project" value="TreeGrafter"/>
</dbReference>
<protein>
    <recommendedName>
        <fullName evidence="9">Acetate kinase</fullName>
        <ecNumber evidence="9">2.7.2.1</ecNumber>
    </recommendedName>
    <alternativeName>
        <fullName evidence="9">Acetokinase</fullName>
    </alternativeName>
</protein>
<evidence type="ECO:0000256" key="9">
    <source>
        <dbReference type="HAMAP-Rule" id="MF_00020"/>
    </source>
</evidence>
<dbReference type="EMBL" id="JFHR01000007">
    <property type="protein sequence ID" value="KEQ54714.1"/>
    <property type="molecule type" value="Genomic_DNA"/>
</dbReference>
<dbReference type="eggNOG" id="COG0282">
    <property type="taxonomic scope" value="Bacteria"/>
</dbReference>
<dbReference type="InterPro" id="IPR023865">
    <property type="entry name" value="Aliphatic_acid_kinase_CS"/>
</dbReference>
<dbReference type="PROSITE" id="PS01075">
    <property type="entry name" value="ACETATE_KINASE_1"/>
    <property type="match status" value="1"/>
</dbReference>
<dbReference type="Proteomes" id="UP000028411">
    <property type="component" value="Unassembled WGS sequence"/>
</dbReference>
<gene>
    <name evidence="11" type="primary">ackA_2</name>
    <name evidence="9" type="synonym">ackA</name>
    <name evidence="11" type="ORF">BV95_00943</name>
</gene>
<feature type="binding site" evidence="9">
    <location>
        <begin position="288"/>
        <end position="290"/>
    </location>
    <ligand>
        <name>ATP</name>
        <dbReference type="ChEBI" id="CHEBI:30616"/>
    </ligand>
</feature>
<comment type="subunit">
    <text evidence="9">Homodimer.</text>
</comment>
<keyword evidence="3 9" id="KW-0808">Transferase</keyword>
<dbReference type="PRINTS" id="PR00471">
    <property type="entry name" value="ACETATEKNASE"/>
</dbReference>
<dbReference type="PANTHER" id="PTHR21060">
    <property type="entry name" value="ACETATE KINASE"/>
    <property type="match status" value="1"/>
</dbReference>
<comment type="caution">
    <text evidence="11">The sequence shown here is derived from an EMBL/GenBank/DDBJ whole genome shotgun (WGS) entry which is preliminary data.</text>
</comment>
<keyword evidence="5 9" id="KW-0547">Nucleotide-binding</keyword>
<proteinExistence type="inferred from homology"/>
<keyword evidence="2 9" id="KW-0963">Cytoplasm</keyword>
<dbReference type="Pfam" id="PF00871">
    <property type="entry name" value="Acetate_kinase"/>
    <property type="match status" value="1"/>
</dbReference>
<evidence type="ECO:0000256" key="3">
    <source>
        <dbReference type="ARBA" id="ARBA00022679"/>
    </source>
</evidence>
<comment type="similarity">
    <text evidence="1 9 10">Belongs to the acetokinase family.</text>
</comment>
<feature type="binding site" evidence="9">
    <location>
        <position position="98"/>
    </location>
    <ligand>
        <name>substrate</name>
    </ligand>
</feature>
<sequence length="402" mass="42473">MRDSAAMAEILCLNAGSSSLKFALYAEPGTDEPSLLASGKIENIGLEPHLIARDAKGDVLAERRWTKDGTITHETLLEDLLREIEASVGDDLIAVGHRIVHGGTDYSAPARVDAPLLAALEALCPLAPLHQPHNLAAVRAVSRLRPAVLQVACFDTGFHHGQPPIATRLALPRALGEEGMRRYGFHGISYEYIARQLRSIDPDTGGGRTIAAHLGNGASLCAMAGGRSIDTTMGFTALDGLVMGTRCGALDPGAVLYLFQQRGMTAREVEHLLYSESGLLGVSGVSSDMRALLGSETPAAGEAIELFVWQIARQAGALASSLGGLDTFVFTAGIGENSPEIRARVAGRLGWLGVDLDADANLRGDAVISAPSSRVAVRVIPTDEERMIAIHAADLLREEPKA</sequence>
<dbReference type="SUPFAM" id="SSF53067">
    <property type="entry name" value="Actin-like ATPase domain"/>
    <property type="match status" value="2"/>
</dbReference>
<dbReference type="GO" id="GO:0005829">
    <property type="term" value="C:cytosol"/>
    <property type="evidence" value="ECO:0007669"/>
    <property type="project" value="TreeGrafter"/>
</dbReference>
<feature type="binding site" evidence="9">
    <location>
        <position position="21"/>
    </location>
    <ligand>
        <name>ATP</name>
        <dbReference type="ChEBI" id="CHEBI:30616"/>
    </ligand>
</feature>
<feature type="active site" description="Proton donor/acceptor" evidence="9">
    <location>
        <position position="155"/>
    </location>
</feature>
<dbReference type="HAMAP" id="MF_00020">
    <property type="entry name" value="Acetate_kinase"/>
    <property type="match status" value="1"/>
</dbReference>
<evidence type="ECO:0000313" key="11">
    <source>
        <dbReference type="EMBL" id="KEQ54714.1"/>
    </source>
</evidence>
<dbReference type="EC" id="2.7.2.1" evidence="9"/>
<keyword evidence="4 9" id="KW-0479">Metal-binding</keyword>
<dbReference type="GO" id="GO:0000287">
    <property type="term" value="F:magnesium ion binding"/>
    <property type="evidence" value="ECO:0007669"/>
    <property type="project" value="UniProtKB-UniRule"/>
</dbReference>
<feature type="binding site" evidence="9">
    <location>
        <position position="384"/>
    </location>
    <ligand>
        <name>Mg(2+)</name>
        <dbReference type="ChEBI" id="CHEBI:18420"/>
    </ligand>
</feature>
<dbReference type="GO" id="GO:0005524">
    <property type="term" value="F:ATP binding"/>
    <property type="evidence" value="ECO:0007669"/>
    <property type="project" value="UniProtKB-KW"/>
</dbReference>
<reference evidence="11 12" key="1">
    <citation type="submission" date="2014-02" db="EMBL/GenBank/DDBJ databases">
        <title>Whole genome sequence of Sphingobium chlorophenolicum NBRC 16172.</title>
        <authorList>
            <person name="Gan H.M."/>
            <person name="Gan H.Y."/>
            <person name="Chew T.H."/>
            <person name="Savka M.A."/>
        </authorList>
    </citation>
    <scope>NUCLEOTIDE SEQUENCE [LARGE SCALE GENOMIC DNA]</scope>
    <source>
        <strain evidence="11 12">NBRC 16172</strain>
    </source>
</reference>
<feature type="binding site" evidence="9">
    <location>
        <begin position="333"/>
        <end position="337"/>
    </location>
    <ligand>
        <name>ATP</name>
        <dbReference type="ChEBI" id="CHEBI:30616"/>
    </ligand>
</feature>
<evidence type="ECO:0000256" key="2">
    <source>
        <dbReference type="ARBA" id="ARBA00022490"/>
    </source>
</evidence>
<evidence type="ECO:0000256" key="8">
    <source>
        <dbReference type="ARBA" id="ARBA00022842"/>
    </source>
</evidence>
<dbReference type="PIRSF" id="PIRSF000722">
    <property type="entry name" value="Acetate_prop_kin"/>
    <property type="match status" value="1"/>
</dbReference>
<feature type="binding site" evidence="9">
    <location>
        <position position="14"/>
    </location>
    <ligand>
        <name>Mg(2+)</name>
        <dbReference type="ChEBI" id="CHEBI:18420"/>
    </ligand>
</feature>
<dbReference type="InterPro" id="IPR043129">
    <property type="entry name" value="ATPase_NBD"/>
</dbReference>
<comment type="function">
    <text evidence="9">Catalyzes the formation of acetyl phosphate from acetate and ATP. Can also catalyze the reverse reaction.</text>
</comment>
<dbReference type="PATRIC" id="fig|46429.4.peg.908"/>
<comment type="cofactor">
    <cofactor evidence="9">
        <name>Mg(2+)</name>
        <dbReference type="ChEBI" id="CHEBI:18420"/>
    </cofactor>
    <cofactor evidence="9">
        <name>Mn(2+)</name>
        <dbReference type="ChEBI" id="CHEBI:29035"/>
    </cofactor>
    <text evidence="9">Mg(2+). Can also accept Mn(2+).</text>
</comment>